<dbReference type="AlphaFoldDB" id="A2C5X1"/>
<reference evidence="2 3" key="1">
    <citation type="journal article" date="2007" name="PLoS Genet.">
        <title>Patterns and implications of gene gain and loss in the evolution of Prochlorococcus.</title>
        <authorList>
            <person name="Kettler G.C."/>
            <person name="Martiny A.C."/>
            <person name="Huang K."/>
            <person name="Zucker J."/>
            <person name="Coleman M.L."/>
            <person name="Rodrigue S."/>
            <person name="Chen F."/>
            <person name="Lapidus A."/>
            <person name="Ferriera S."/>
            <person name="Johnson J."/>
            <person name="Steglich C."/>
            <person name="Church G.M."/>
            <person name="Richardson P."/>
            <person name="Chisholm S.W."/>
        </authorList>
    </citation>
    <scope>NUCLEOTIDE SEQUENCE [LARGE SCALE GENOMIC DNA]</scope>
    <source>
        <strain evidence="2 3">MIT 9303</strain>
    </source>
</reference>
<dbReference type="Pfam" id="PF12000">
    <property type="entry name" value="Glyco_trans_4_3"/>
    <property type="match status" value="1"/>
</dbReference>
<dbReference type="STRING" id="59922.P9303_01261"/>
<evidence type="ECO:0000313" key="2">
    <source>
        <dbReference type="EMBL" id="ABM76881.1"/>
    </source>
</evidence>
<protein>
    <recommendedName>
        <fullName evidence="1">Glycosyl transferase family 4 domain-containing protein</fullName>
    </recommendedName>
</protein>
<organism evidence="2 3">
    <name type="scientific">Prochlorococcus marinus (strain MIT 9303)</name>
    <dbReference type="NCBI Taxonomy" id="59922"/>
    <lineage>
        <taxon>Bacteria</taxon>
        <taxon>Bacillati</taxon>
        <taxon>Cyanobacteriota</taxon>
        <taxon>Cyanophyceae</taxon>
        <taxon>Synechococcales</taxon>
        <taxon>Prochlorococcaceae</taxon>
        <taxon>Prochlorococcus</taxon>
    </lineage>
</organism>
<gene>
    <name evidence="2" type="ordered locus">P9303_01261</name>
</gene>
<dbReference type="Proteomes" id="UP000002274">
    <property type="component" value="Chromosome"/>
</dbReference>
<dbReference type="Gene3D" id="3.40.50.2000">
    <property type="entry name" value="Glycogen Phosphorylase B"/>
    <property type="match status" value="1"/>
</dbReference>
<dbReference type="InterPro" id="IPR022623">
    <property type="entry name" value="Glyco_trans_4"/>
</dbReference>
<sequence>MNILFVHGNHPGQFRSLCGALGESKDHKVIYLTEKDYENVDHIDGVETRSFKQHRLANSTTHHYLHTTEECILKGQALIKEIDLLLADGFCPELIIFHGGMGYGLFINELLPHAKTIGYFEWWFTSKTSQHLCNSIDYDTRFKNDMRNLVILKELANCTRAVVPTEWQKNQFPNLAEGKLKVIFDGVNEYFFHEDTLRHDADSIKTILIGEELNKPLVIENKDLIVSYATRGMEPLRGFPEFMLLLPELFKEFNNLKVIIGGRDRAAYSYTAPTENGSWKEYMLEKLKGSVDIERIFFTGLMSYENYRSLLRRSDLHVYFTRPYVVSWSLFEAITCRAHMLVNRNGATNGIATDDSVYWTDLDRLEECREIAVNALKLPRQNRKKALLMKDYSLKKSLNEWSLLINEVFQDH</sequence>
<evidence type="ECO:0000259" key="1">
    <source>
        <dbReference type="Pfam" id="PF12000"/>
    </source>
</evidence>
<name>A2C5X1_PROM3</name>
<dbReference type="KEGG" id="pmf:P9303_01261"/>
<dbReference type="BioCyc" id="PMAR59922:G1G80-122-MONOMER"/>
<accession>A2C5X1</accession>
<proteinExistence type="predicted"/>
<dbReference type="SUPFAM" id="SSF53756">
    <property type="entry name" value="UDP-Glycosyltransferase/glycogen phosphorylase"/>
    <property type="match status" value="1"/>
</dbReference>
<dbReference type="EMBL" id="CP000554">
    <property type="protein sequence ID" value="ABM76881.1"/>
    <property type="molecule type" value="Genomic_DNA"/>
</dbReference>
<dbReference type="CAZy" id="GT4">
    <property type="family name" value="Glycosyltransferase Family 4"/>
</dbReference>
<dbReference type="HOGENOM" id="CLU_054763_0_0_3"/>
<feature type="domain" description="Glycosyl transferase family 4" evidence="1">
    <location>
        <begin position="26"/>
        <end position="188"/>
    </location>
</feature>
<evidence type="ECO:0000313" key="3">
    <source>
        <dbReference type="Proteomes" id="UP000002274"/>
    </source>
</evidence>